<reference evidence="1" key="1">
    <citation type="submission" date="2022-06" db="EMBL/GenBank/DDBJ databases">
        <title>Phylogenomic reconstructions and comparative analyses of Kickxellomycotina fungi.</title>
        <authorList>
            <person name="Reynolds N.K."/>
            <person name="Stajich J.E."/>
            <person name="Barry K."/>
            <person name="Grigoriev I.V."/>
            <person name="Crous P."/>
            <person name="Smith M.E."/>
        </authorList>
    </citation>
    <scope>NUCLEOTIDE SEQUENCE</scope>
    <source>
        <strain evidence="1">RSA 2271</strain>
    </source>
</reference>
<dbReference type="Proteomes" id="UP001145114">
    <property type="component" value="Unassembled WGS sequence"/>
</dbReference>
<evidence type="ECO:0000313" key="1">
    <source>
        <dbReference type="EMBL" id="KAJ1673309.1"/>
    </source>
</evidence>
<keyword evidence="2" id="KW-1185">Reference proteome</keyword>
<gene>
    <name evidence="1" type="ORF">EV182_005489</name>
</gene>
<sequence>MDRASNTHSHISSEPTRSKLEVASNIAERYVLPDGEVIIKPRIKQLSEIETLVEMWVDFCNVWKFIEAHRSNNLEGHPLNKIEKKRMWEWRRMIEEVLYTLAHRKKEPMPHTQRQQLWTPELYSRFNEIKEMCATLDIERSKLHPSSRRWGTFKKHLVYLRNGGGDDRGRDNGNETSHSEA</sequence>
<proteinExistence type="predicted"/>
<accession>A0ACC1HG51</accession>
<evidence type="ECO:0000313" key="2">
    <source>
        <dbReference type="Proteomes" id="UP001145114"/>
    </source>
</evidence>
<organism evidence="1 2">
    <name type="scientific">Spiromyces aspiralis</name>
    <dbReference type="NCBI Taxonomy" id="68401"/>
    <lineage>
        <taxon>Eukaryota</taxon>
        <taxon>Fungi</taxon>
        <taxon>Fungi incertae sedis</taxon>
        <taxon>Zoopagomycota</taxon>
        <taxon>Kickxellomycotina</taxon>
        <taxon>Kickxellomycetes</taxon>
        <taxon>Kickxellales</taxon>
        <taxon>Kickxellaceae</taxon>
        <taxon>Spiromyces</taxon>
    </lineage>
</organism>
<name>A0ACC1HG51_9FUNG</name>
<protein>
    <submittedName>
        <fullName evidence="1">Uncharacterized protein</fullName>
    </submittedName>
</protein>
<comment type="caution">
    <text evidence="1">The sequence shown here is derived from an EMBL/GenBank/DDBJ whole genome shotgun (WGS) entry which is preliminary data.</text>
</comment>
<dbReference type="EMBL" id="JAMZIH010007117">
    <property type="protein sequence ID" value="KAJ1673309.1"/>
    <property type="molecule type" value="Genomic_DNA"/>
</dbReference>